<evidence type="ECO:0000256" key="2">
    <source>
        <dbReference type="ARBA" id="ARBA00005189"/>
    </source>
</evidence>
<evidence type="ECO:0000256" key="7">
    <source>
        <dbReference type="ARBA" id="ARBA00023002"/>
    </source>
</evidence>
<dbReference type="GO" id="GO:0016702">
    <property type="term" value="F:oxidoreductase activity, acting on single donors with incorporation of molecular oxygen, incorporation of two atoms of oxygen"/>
    <property type="evidence" value="ECO:0007669"/>
    <property type="project" value="InterPro"/>
</dbReference>
<evidence type="ECO:0000256" key="10">
    <source>
        <dbReference type="PIRSR" id="PIRSR601885-1"/>
    </source>
</evidence>
<dbReference type="PANTHER" id="PTHR11771">
    <property type="entry name" value="LIPOXYGENASE"/>
    <property type="match status" value="1"/>
</dbReference>
<dbReference type="Gene3D" id="2.60.60.20">
    <property type="entry name" value="PLAT/LH2 domain"/>
    <property type="match status" value="1"/>
</dbReference>
<dbReference type="Gene3D" id="3.10.450.60">
    <property type="match status" value="1"/>
</dbReference>
<dbReference type="PROSITE" id="PS51393">
    <property type="entry name" value="LIPOXYGENASE_3"/>
    <property type="match status" value="1"/>
</dbReference>
<comment type="similarity">
    <text evidence="3">Belongs to the lipoxygenase family.</text>
</comment>
<keyword evidence="5 10" id="KW-0479">Metal-binding</keyword>
<protein>
    <submittedName>
        <fullName evidence="16">Uncharacterized protein</fullName>
    </submittedName>
</protein>
<dbReference type="Gene3D" id="1.20.245.10">
    <property type="entry name" value="Lipoxygenase-1, Domain 5"/>
    <property type="match status" value="1"/>
</dbReference>
<dbReference type="OrthoDB" id="407298at2759"/>
<feature type="binding site" evidence="10">
    <location>
        <position position="545"/>
    </location>
    <ligand>
        <name>Fe cation</name>
        <dbReference type="ChEBI" id="CHEBI:24875"/>
        <note>catalytic</note>
    </ligand>
</feature>
<dbReference type="Proteomes" id="UP000694569">
    <property type="component" value="Unplaced"/>
</dbReference>
<dbReference type="FunFam" id="2.60.60.20:FF:000002">
    <property type="entry name" value="Arachidonate 5-lipoxygenase a"/>
    <property type="match status" value="1"/>
</dbReference>
<dbReference type="InterPro" id="IPR000907">
    <property type="entry name" value="LipOase"/>
</dbReference>
<dbReference type="InterPro" id="IPR001024">
    <property type="entry name" value="PLAT/LH2_dom"/>
</dbReference>
<keyword evidence="8 10" id="KW-0408">Iron</keyword>
<evidence type="ECO:0000256" key="11">
    <source>
        <dbReference type="PIRSR" id="PIRSR601885-2"/>
    </source>
</evidence>
<dbReference type="SUPFAM" id="SSF49723">
    <property type="entry name" value="Lipase/lipooxygenase domain (PLAT/LH2 domain)"/>
    <property type="match status" value="1"/>
</dbReference>
<dbReference type="Pfam" id="PF01477">
    <property type="entry name" value="PLAT"/>
    <property type="match status" value="1"/>
</dbReference>
<evidence type="ECO:0000256" key="8">
    <source>
        <dbReference type="ARBA" id="ARBA00023004"/>
    </source>
</evidence>
<dbReference type="SMART" id="SM00308">
    <property type="entry name" value="LH2"/>
    <property type="match status" value="1"/>
</dbReference>
<evidence type="ECO:0000256" key="4">
    <source>
        <dbReference type="ARBA" id="ARBA00022490"/>
    </source>
</evidence>
<dbReference type="PRINTS" id="PR00467">
    <property type="entry name" value="MAMLPOXGNASE"/>
</dbReference>
<dbReference type="PROSITE" id="PS50095">
    <property type="entry name" value="PLAT"/>
    <property type="match status" value="1"/>
</dbReference>
<keyword evidence="6" id="KW-0223">Dioxygenase</keyword>
<dbReference type="Pfam" id="PF00305">
    <property type="entry name" value="Lipoxygenase"/>
    <property type="match status" value="1"/>
</dbReference>
<comment type="subcellular location">
    <subcellularLocation>
        <location evidence="1">Cytoplasm</location>
    </subcellularLocation>
</comment>
<dbReference type="InterPro" id="IPR042062">
    <property type="entry name" value="PLAT_LOX_verte"/>
</dbReference>
<evidence type="ECO:0000313" key="16">
    <source>
        <dbReference type="Ensembl" id="ENSLLEP00000006446.1"/>
    </source>
</evidence>
<evidence type="ECO:0000313" key="17">
    <source>
        <dbReference type="Proteomes" id="UP000694569"/>
    </source>
</evidence>
<dbReference type="InterPro" id="IPR036392">
    <property type="entry name" value="PLAT/LH2_dom_sf"/>
</dbReference>
<dbReference type="GO" id="GO:0034440">
    <property type="term" value="P:lipid oxidation"/>
    <property type="evidence" value="ECO:0007669"/>
    <property type="project" value="InterPro"/>
</dbReference>
<feature type="binding site" evidence="10">
    <location>
        <position position="365"/>
    </location>
    <ligand>
        <name>Fe cation</name>
        <dbReference type="ChEBI" id="CHEBI:24875"/>
        <note>catalytic</note>
    </ligand>
</feature>
<reference evidence="16" key="1">
    <citation type="submission" date="2025-08" db="UniProtKB">
        <authorList>
            <consortium name="Ensembl"/>
        </authorList>
    </citation>
    <scope>IDENTIFICATION</scope>
</reference>
<keyword evidence="11" id="KW-0106">Calcium</keyword>
<dbReference type="GO" id="GO:0005506">
    <property type="term" value="F:iron ion binding"/>
    <property type="evidence" value="ECO:0007669"/>
    <property type="project" value="InterPro"/>
</dbReference>
<feature type="domain" description="PLAT" evidence="14">
    <location>
        <begin position="2"/>
        <end position="117"/>
    </location>
</feature>
<keyword evidence="9" id="KW-0443">Lipid metabolism</keyword>
<evidence type="ECO:0000256" key="6">
    <source>
        <dbReference type="ARBA" id="ARBA00022964"/>
    </source>
</evidence>
<dbReference type="InterPro" id="IPR001885">
    <property type="entry name" value="LipOase_mml"/>
</dbReference>
<proteinExistence type="inferred from homology"/>
<keyword evidence="7" id="KW-0560">Oxidoreductase</keyword>
<evidence type="ECO:0000256" key="1">
    <source>
        <dbReference type="ARBA" id="ARBA00004496"/>
    </source>
</evidence>
<dbReference type="SUPFAM" id="SSF48484">
    <property type="entry name" value="Lipoxigenase"/>
    <property type="match status" value="1"/>
</dbReference>
<accession>A0A8C5M1J4</accession>
<dbReference type="GO" id="GO:0005737">
    <property type="term" value="C:cytoplasm"/>
    <property type="evidence" value="ECO:0007669"/>
    <property type="project" value="UniProtKB-SubCell"/>
</dbReference>
<organism evidence="16 17">
    <name type="scientific">Leptobrachium leishanense</name>
    <name type="common">Leishan spiny toad</name>
    <dbReference type="NCBI Taxonomy" id="445787"/>
    <lineage>
        <taxon>Eukaryota</taxon>
        <taxon>Metazoa</taxon>
        <taxon>Chordata</taxon>
        <taxon>Craniata</taxon>
        <taxon>Vertebrata</taxon>
        <taxon>Euteleostomi</taxon>
        <taxon>Amphibia</taxon>
        <taxon>Batrachia</taxon>
        <taxon>Anura</taxon>
        <taxon>Pelobatoidea</taxon>
        <taxon>Megophryidae</taxon>
        <taxon>Leptobrachium</taxon>
    </lineage>
</organism>
<sequence>MFKYNIKVTTGDELSAGTINFIYIVLVGVHGETSKHRLNRWGKDFVPGAVGEYSVTSKENIGEILFVRLYKEFYLVADEWFCNYIIVTTPEGDTYQFPCYQWLSGITALEIPEGRGKILLGHVNPVIVQQRRTELHQKQNTHRWKVYAEGAPRCIDAENIKDLLLNDQYSSTKISSFLATGATTVIATKLKGYDSSTSSWRNLSDMERVFYFITTKNSERVAQIWKADTFFGYQFLNGVNPIQIQKCFQIPQNFPVKDDMVAASLGTATNLQEELKKGNIYLADYKILQGIPRNTINGQKQHIASPLCLLWNSPQNYIIPIAIQLVQTPGENTPIFLASDPEWDWTLAKMWVQNADFQVHEAISHLLYTHLFSEVFNIATRRQLPMGHPVYKLIIPHLRYTLAINTLARQNLINDGGTFDQITSTGKKGLEVLVKKAMEELTYTSLCLPEDIENRGVESISNYYYREDGMKLWQAMERFVSDIVHYYYENDEAVFKDPELQAWVAEIFKEGFLENTASGIPLSLSTRVGLIKYLTMVIFTCSAKHAAVNSGQFDFCSWMPNRPSSMRKPPPKEKGTATFESILEILPQVNTTARTMSVVWVLSNEPQDRRPLGKYPDEHFTEDMPKQFIQDFQRKLSEISSEIKERNKTKNLTYHYLDPEKIENSVSI</sequence>
<keyword evidence="17" id="KW-1185">Reference proteome</keyword>
<dbReference type="InterPro" id="IPR013819">
    <property type="entry name" value="LipOase_C"/>
</dbReference>
<dbReference type="PRINTS" id="PR00087">
    <property type="entry name" value="LIPOXYGENASE"/>
</dbReference>
<feature type="site" description="Essential for stabilizing binding to COTL1" evidence="12">
    <location>
        <position position="102"/>
    </location>
</feature>
<feature type="binding site" evidence="10">
    <location>
        <position position="370"/>
    </location>
    <ligand>
        <name>Fe cation</name>
        <dbReference type="ChEBI" id="CHEBI:24875"/>
        <note>catalytic</note>
    </ligand>
</feature>
<dbReference type="GeneTree" id="ENSGT00940000166257"/>
<evidence type="ECO:0000256" key="9">
    <source>
        <dbReference type="ARBA" id="ARBA00023098"/>
    </source>
</evidence>
<feature type="binding site" evidence="10">
    <location>
        <position position="668"/>
    </location>
    <ligand>
        <name>Fe cation</name>
        <dbReference type="ChEBI" id="CHEBI:24875"/>
        <note>catalytic</note>
    </ligand>
</feature>
<comment type="pathway">
    <text evidence="2">Lipid metabolism.</text>
</comment>
<evidence type="ECO:0000256" key="5">
    <source>
        <dbReference type="ARBA" id="ARBA00022723"/>
    </source>
</evidence>
<feature type="binding site" evidence="11">
    <location>
        <position position="78"/>
    </location>
    <ligand>
        <name>Ca(2+)</name>
        <dbReference type="ChEBI" id="CHEBI:29108"/>
        <label>1</label>
    </ligand>
</feature>
<dbReference type="InterPro" id="IPR036226">
    <property type="entry name" value="LipOase_C_sf"/>
</dbReference>
<evidence type="ECO:0000259" key="15">
    <source>
        <dbReference type="PROSITE" id="PS51393"/>
    </source>
</evidence>
<feature type="binding site" evidence="11">
    <location>
        <position position="17"/>
    </location>
    <ligand>
        <name>Ca(2+)</name>
        <dbReference type="ChEBI" id="CHEBI:29108"/>
        <label>1</label>
    </ligand>
</feature>
<keyword evidence="4" id="KW-0963">Cytoplasm</keyword>
<dbReference type="Ensembl" id="ENSLLET00000006716.1">
    <property type="protein sequence ID" value="ENSLLEP00000006446.1"/>
    <property type="gene ID" value="ENSLLEG00000004079.1"/>
</dbReference>
<dbReference type="AlphaFoldDB" id="A0A8C5M1J4"/>
<feature type="domain" description="Lipoxygenase" evidence="15">
    <location>
        <begin position="117"/>
        <end position="668"/>
    </location>
</feature>
<evidence type="ECO:0000256" key="12">
    <source>
        <dbReference type="PIRSR" id="PIRSR601885-3"/>
    </source>
</evidence>
<comment type="cofactor">
    <cofactor evidence="10">
        <name>Fe cation</name>
        <dbReference type="ChEBI" id="CHEBI:24875"/>
    </cofactor>
    <text evidence="10">Binds 1 Fe cation per subunit.</text>
</comment>
<comment type="caution">
    <text evidence="13">Lacks conserved residue(s) required for the propagation of feature annotation.</text>
</comment>
<reference evidence="16" key="2">
    <citation type="submission" date="2025-09" db="UniProtKB">
        <authorList>
            <consortium name="Ensembl"/>
        </authorList>
    </citation>
    <scope>IDENTIFICATION</scope>
</reference>
<evidence type="ECO:0000256" key="3">
    <source>
        <dbReference type="ARBA" id="ARBA00009419"/>
    </source>
</evidence>
<evidence type="ECO:0000259" key="14">
    <source>
        <dbReference type="PROSITE" id="PS50095"/>
    </source>
</evidence>
<dbReference type="CDD" id="cd01753">
    <property type="entry name" value="PLAT_LOX"/>
    <property type="match status" value="1"/>
</dbReference>
<dbReference type="FunFam" id="1.20.245.10:FF:000001">
    <property type="entry name" value="Arachidonate 5-lipoxygenase a"/>
    <property type="match status" value="1"/>
</dbReference>
<name>A0A8C5M1J4_9ANUR</name>
<evidence type="ECO:0000256" key="13">
    <source>
        <dbReference type="PROSITE-ProRule" id="PRU00152"/>
    </source>
</evidence>